<gene>
    <name evidence="1" type="ordered locus">Hac_1385</name>
</gene>
<evidence type="ECO:0000313" key="1">
    <source>
        <dbReference type="EMBL" id="CAK00118.1"/>
    </source>
</evidence>
<dbReference type="EMBL" id="AM260522">
    <property type="protein sequence ID" value="CAK00118.1"/>
    <property type="molecule type" value="Genomic_DNA"/>
</dbReference>
<proteinExistence type="predicted"/>
<organism evidence="1 2">
    <name type="scientific">Helicobacter acinonychis (strain Sheeba)</name>
    <dbReference type="NCBI Taxonomy" id="382638"/>
    <lineage>
        <taxon>Bacteria</taxon>
        <taxon>Pseudomonadati</taxon>
        <taxon>Campylobacterota</taxon>
        <taxon>Epsilonproteobacteria</taxon>
        <taxon>Campylobacterales</taxon>
        <taxon>Helicobacteraceae</taxon>
        <taxon>Helicobacter</taxon>
    </lineage>
</organism>
<dbReference type="KEGG" id="hac:Hac_1385"/>
<keyword evidence="2" id="KW-1185">Reference proteome</keyword>
<dbReference type="BioCyc" id="HACI382638:HAC_RS05920-MONOMER"/>
<dbReference type="STRING" id="382638.Hac_1385"/>
<name>Q17W58_HELAH</name>
<reference evidence="1 2" key="1">
    <citation type="journal article" date="2006" name="PLoS Genet.">
        <title>Who ate whom? Adaptive Helicobacter genomic changes that accompanied a host jump from early humans to large felines.</title>
        <authorList>
            <person name="Eppinger M."/>
            <person name="Baar C."/>
            <person name="Linz B."/>
            <person name="Raddatz G."/>
            <person name="Lanz C."/>
            <person name="Keller H."/>
            <person name="Morelli G."/>
            <person name="Gressmann H."/>
            <person name="Achtman M."/>
            <person name="Schuster S.C."/>
        </authorList>
    </citation>
    <scope>NUCLEOTIDE SEQUENCE [LARGE SCALE GENOMIC DNA]</scope>
    <source>
        <strain evidence="1 2">Sheeba</strain>
    </source>
</reference>
<dbReference type="HOGENOM" id="CLU_2843795_0_0_7"/>
<sequence>MQLKSKRSNKLKNPFLETKNMVLSINIYFFKTLKKRKNYYIPHNSIKNLKKNYGILKRIVNNKSI</sequence>
<dbReference type="AlphaFoldDB" id="Q17W58"/>
<evidence type="ECO:0000313" key="2">
    <source>
        <dbReference type="Proteomes" id="UP000000775"/>
    </source>
</evidence>
<protein>
    <submittedName>
        <fullName evidence="1">Uncharacterized protein</fullName>
    </submittedName>
</protein>
<accession>Q17W58</accession>
<dbReference type="Proteomes" id="UP000000775">
    <property type="component" value="Chromosome"/>
</dbReference>